<keyword evidence="5 7" id="KW-1133">Transmembrane helix</keyword>
<protein>
    <recommendedName>
        <fullName evidence="10">Oxidoreductase</fullName>
    </recommendedName>
</protein>
<evidence type="ECO:0000256" key="5">
    <source>
        <dbReference type="ARBA" id="ARBA00022989"/>
    </source>
</evidence>
<comment type="subcellular location">
    <subcellularLocation>
        <location evidence="1">Cell membrane</location>
        <topology evidence="1">Multi-pass membrane protein</topology>
    </subcellularLocation>
</comment>
<organism evidence="8 9">
    <name type="scientific">Candidatus Jorgensenbacteria bacterium CG11_big_fil_rev_8_21_14_0_20_38_23</name>
    <dbReference type="NCBI Taxonomy" id="1974594"/>
    <lineage>
        <taxon>Bacteria</taxon>
        <taxon>Candidatus Joergenseniibacteriota</taxon>
    </lineage>
</organism>
<dbReference type="PANTHER" id="PTHR33452:SF1">
    <property type="entry name" value="INNER MEMBRANE PROTEIN YPHA-RELATED"/>
    <property type="match status" value="1"/>
</dbReference>
<dbReference type="InterPro" id="IPR032808">
    <property type="entry name" value="DoxX"/>
</dbReference>
<keyword evidence="3" id="KW-1003">Cell membrane</keyword>
<dbReference type="AlphaFoldDB" id="A0A2H0NET1"/>
<evidence type="ECO:0000256" key="3">
    <source>
        <dbReference type="ARBA" id="ARBA00022475"/>
    </source>
</evidence>
<dbReference type="GO" id="GO:0005886">
    <property type="term" value="C:plasma membrane"/>
    <property type="evidence" value="ECO:0007669"/>
    <property type="project" value="UniProtKB-SubCell"/>
</dbReference>
<evidence type="ECO:0000313" key="9">
    <source>
        <dbReference type="Proteomes" id="UP000228867"/>
    </source>
</evidence>
<sequence>MIQPLFIFSDWGILILRLVLALILIAHGLPKIKNLKTTAQGFKEIGFKPAKFWAFIAAVAEFFGGLMLLVGFLTQLVALIIAIGFLVILLKLKAKQKFHNSELEFLILAAALALLTLGGGTISLDQYWLIYLY</sequence>
<evidence type="ECO:0000256" key="2">
    <source>
        <dbReference type="ARBA" id="ARBA00006679"/>
    </source>
</evidence>
<evidence type="ECO:0000256" key="6">
    <source>
        <dbReference type="ARBA" id="ARBA00023136"/>
    </source>
</evidence>
<feature type="transmembrane region" description="Helical" evidence="7">
    <location>
        <begin position="105"/>
        <end position="124"/>
    </location>
</feature>
<reference evidence="8 9" key="1">
    <citation type="submission" date="2017-09" db="EMBL/GenBank/DDBJ databases">
        <title>Depth-based differentiation of microbial function through sediment-hosted aquifers and enrichment of novel symbionts in the deep terrestrial subsurface.</title>
        <authorList>
            <person name="Probst A.J."/>
            <person name="Ladd B."/>
            <person name="Jarett J.K."/>
            <person name="Geller-Mcgrath D.E."/>
            <person name="Sieber C.M."/>
            <person name="Emerson J.B."/>
            <person name="Anantharaman K."/>
            <person name="Thomas B.C."/>
            <person name="Malmstrom R."/>
            <person name="Stieglmeier M."/>
            <person name="Klingl A."/>
            <person name="Woyke T."/>
            <person name="Ryan C.M."/>
            <person name="Banfield J.F."/>
        </authorList>
    </citation>
    <scope>NUCLEOTIDE SEQUENCE [LARGE SCALE GENOMIC DNA]</scope>
    <source>
        <strain evidence="8">CG11_big_fil_rev_8_21_14_0_20_38_23</strain>
    </source>
</reference>
<name>A0A2H0NET1_9BACT</name>
<accession>A0A2H0NET1</accession>
<dbReference type="EMBL" id="PCWR01000029">
    <property type="protein sequence ID" value="PIR07403.1"/>
    <property type="molecule type" value="Genomic_DNA"/>
</dbReference>
<evidence type="ECO:0000313" key="8">
    <source>
        <dbReference type="EMBL" id="PIR07403.1"/>
    </source>
</evidence>
<keyword evidence="6 7" id="KW-0472">Membrane</keyword>
<dbReference type="PANTHER" id="PTHR33452">
    <property type="entry name" value="OXIDOREDUCTASE CATD-RELATED"/>
    <property type="match status" value="1"/>
</dbReference>
<evidence type="ECO:0000256" key="4">
    <source>
        <dbReference type="ARBA" id="ARBA00022692"/>
    </source>
</evidence>
<keyword evidence="4 7" id="KW-0812">Transmembrane</keyword>
<comment type="caution">
    <text evidence="8">The sequence shown here is derived from an EMBL/GenBank/DDBJ whole genome shotgun (WGS) entry which is preliminary data.</text>
</comment>
<evidence type="ECO:0000256" key="7">
    <source>
        <dbReference type="SAM" id="Phobius"/>
    </source>
</evidence>
<evidence type="ECO:0000256" key="1">
    <source>
        <dbReference type="ARBA" id="ARBA00004651"/>
    </source>
</evidence>
<gene>
    <name evidence="8" type="ORF">COV54_01215</name>
</gene>
<proteinExistence type="inferred from homology"/>
<dbReference type="Pfam" id="PF07681">
    <property type="entry name" value="DoxX"/>
    <property type="match status" value="1"/>
</dbReference>
<feature type="transmembrane region" description="Helical" evidence="7">
    <location>
        <begin position="76"/>
        <end position="93"/>
    </location>
</feature>
<feature type="transmembrane region" description="Helical" evidence="7">
    <location>
        <begin position="6"/>
        <end position="29"/>
    </location>
</feature>
<dbReference type="Proteomes" id="UP000228867">
    <property type="component" value="Unassembled WGS sequence"/>
</dbReference>
<evidence type="ECO:0008006" key="10">
    <source>
        <dbReference type="Google" id="ProtNLM"/>
    </source>
</evidence>
<dbReference type="InterPro" id="IPR051907">
    <property type="entry name" value="DoxX-like_oxidoreductase"/>
</dbReference>
<comment type="similarity">
    <text evidence="2">Belongs to the DoxX family.</text>
</comment>